<evidence type="ECO:0000313" key="8">
    <source>
        <dbReference type="EMBL" id="TSB04115.1"/>
    </source>
</evidence>
<name>A0A553WHF1_9SPHN</name>
<evidence type="ECO:0000256" key="5">
    <source>
        <dbReference type="ARBA" id="ARBA00023635"/>
    </source>
</evidence>
<accession>A0A553WHF1</accession>
<keyword evidence="9" id="KW-1185">Reference proteome</keyword>
<dbReference type="SUPFAM" id="SSF52540">
    <property type="entry name" value="P-loop containing nucleoside triphosphate hydrolases"/>
    <property type="match status" value="1"/>
</dbReference>
<comment type="similarity">
    <text evidence="1">Belongs to the TrbE/VirB4 family.</text>
</comment>
<keyword evidence="4" id="KW-0843">Virulence</keyword>
<feature type="domain" description="TraG P-loop" evidence="7">
    <location>
        <begin position="439"/>
        <end position="727"/>
    </location>
</feature>
<dbReference type="InterPro" id="IPR027417">
    <property type="entry name" value="P-loop_NTPase"/>
</dbReference>
<dbReference type="OrthoDB" id="9816422at2"/>
<protein>
    <recommendedName>
        <fullName evidence="5">Type IV secretion system protein virB4</fullName>
    </recommendedName>
</protein>
<evidence type="ECO:0000256" key="4">
    <source>
        <dbReference type="ARBA" id="ARBA00023026"/>
    </source>
</evidence>
<feature type="domain" description="CagE TrbE VirB component of type IV transporter system central" evidence="6">
    <location>
        <begin position="181"/>
        <end position="385"/>
    </location>
</feature>
<evidence type="ECO:0000256" key="2">
    <source>
        <dbReference type="ARBA" id="ARBA00022741"/>
    </source>
</evidence>
<proteinExistence type="inferred from homology"/>
<evidence type="ECO:0000256" key="1">
    <source>
        <dbReference type="ARBA" id="ARBA00006512"/>
    </source>
</evidence>
<evidence type="ECO:0000259" key="6">
    <source>
        <dbReference type="Pfam" id="PF03135"/>
    </source>
</evidence>
<organism evidence="8 9">
    <name type="scientific">Sphingorhabdus contaminans</name>
    <dbReference type="NCBI Taxonomy" id="1343899"/>
    <lineage>
        <taxon>Bacteria</taxon>
        <taxon>Pseudomonadati</taxon>
        <taxon>Pseudomonadota</taxon>
        <taxon>Alphaproteobacteria</taxon>
        <taxon>Sphingomonadales</taxon>
        <taxon>Sphingomonadaceae</taxon>
        <taxon>Sphingorhabdus</taxon>
    </lineage>
</organism>
<dbReference type="RefSeq" id="WP_143774989.1">
    <property type="nucleotide sequence ID" value="NZ_VKKU01000001.1"/>
</dbReference>
<dbReference type="InterPro" id="IPR004346">
    <property type="entry name" value="CagE_TrbE_VirB"/>
</dbReference>
<evidence type="ECO:0000313" key="9">
    <source>
        <dbReference type="Proteomes" id="UP000320160"/>
    </source>
</evidence>
<sequence>MKLSSQKLAKLDPRAGDRLPYAGHVNDHTLATRTGELIQMIQIDGIAFETADSETLNHMAAVRDVVMRGIANSNLMLYCHVIRRRVAAELTTPQPEGFARDLDSAWQQRLRGKQLYINDIILMLVRRPARGKVGFVERLTKWGSGKRSPEEKLAEQARELRELDSARINLLSALNRYGPRVLERYQGATGVCSEPLEILSALYNGEMQPLLEPTGDAGHYLPYKRISFGLDALHLKGSSADTSRFGAIVSIKDYPATTSPGMLDNLLRLPHELTLTESFAFVDRQIADERIGLALRRLRAASDETTTLRQGLLGAKDELTGGAAAYGEHHLSVHVRASSLPALDAAVADVQASLADIGAVSVREDLNLESAFWGQFPGNADFIARKALVSTANLSGLISLHGFPIGAPTGGPWGEPITVLETTSSTPYFFNLHSGDLGNFTLIGPSGSGKTVVLNFLIAQSQKFNPRTFFFDKDRGAEIFIRAIGGHYDVLRPGKPTGFNPLQLPGTAANHAFLRQWLSQMLTPMGGQLTADENAIIASAVEANFDQPMEHRQLRYLVELLAGGARPVRGDLASRLAPWYGAGEHAWLFDNPRDLLTLDTRTAGFDMTSLLDNPVLRTPAMMYLFHRVDERLDGTPSMIVIDEGWKALDDDIFVHRLKDWMKTIRKRNGVVGFATQSASDAIESRIAATIIEQSATQLFMSNPKAQASDYCDGFGLTEHELDLVRSLPEHLRCVLVKQSGNSVVARLDMGDMPDAMTVLSGRESSVRKLDELRDTHGDAPSDWMPQLLQAAEEGPATLWQNSKTGTRG</sequence>
<evidence type="ECO:0000259" key="7">
    <source>
        <dbReference type="Pfam" id="PF19044"/>
    </source>
</evidence>
<dbReference type="EMBL" id="VKKU01000001">
    <property type="protein sequence ID" value="TSB04115.1"/>
    <property type="molecule type" value="Genomic_DNA"/>
</dbReference>
<dbReference type="Pfam" id="PF19044">
    <property type="entry name" value="P-loop_TraG"/>
    <property type="match status" value="1"/>
</dbReference>
<dbReference type="Gene3D" id="3.40.50.300">
    <property type="entry name" value="P-loop containing nucleotide triphosphate hydrolases"/>
    <property type="match status" value="1"/>
</dbReference>
<evidence type="ECO:0000256" key="3">
    <source>
        <dbReference type="ARBA" id="ARBA00022840"/>
    </source>
</evidence>
<reference evidence="8 9" key="1">
    <citation type="submission" date="2019-07" db="EMBL/GenBank/DDBJ databases">
        <authorList>
            <person name="Park M."/>
        </authorList>
    </citation>
    <scope>NUCLEOTIDE SEQUENCE [LARGE SCALE GENOMIC DNA]</scope>
    <source>
        <strain evidence="8 9">KCTC32445</strain>
    </source>
</reference>
<gene>
    <name evidence="8" type="ORF">FOM92_01355</name>
</gene>
<dbReference type="AlphaFoldDB" id="A0A553WHF1"/>
<dbReference type="InterPro" id="IPR043964">
    <property type="entry name" value="P-loop_TraG"/>
</dbReference>
<comment type="caution">
    <text evidence="8">The sequence shown here is derived from an EMBL/GenBank/DDBJ whole genome shotgun (WGS) entry which is preliminary data.</text>
</comment>
<dbReference type="PANTHER" id="PTHR30121:SF12">
    <property type="entry name" value="TYPE IV SECRETION SYSTEM PROTEIN CAGE"/>
    <property type="match status" value="1"/>
</dbReference>
<keyword evidence="2" id="KW-0547">Nucleotide-binding</keyword>
<dbReference type="Pfam" id="PF03135">
    <property type="entry name" value="CagE_TrbE_VirB"/>
    <property type="match status" value="1"/>
</dbReference>
<dbReference type="GO" id="GO:0005524">
    <property type="term" value="F:ATP binding"/>
    <property type="evidence" value="ECO:0007669"/>
    <property type="project" value="UniProtKB-KW"/>
</dbReference>
<dbReference type="InterPro" id="IPR051162">
    <property type="entry name" value="T4SS_component"/>
</dbReference>
<dbReference type="PANTHER" id="PTHR30121">
    <property type="entry name" value="UNCHARACTERIZED PROTEIN YJGR-RELATED"/>
    <property type="match status" value="1"/>
</dbReference>
<dbReference type="Proteomes" id="UP000320160">
    <property type="component" value="Unassembled WGS sequence"/>
</dbReference>
<dbReference type="NCBIfam" id="TIGR00929">
    <property type="entry name" value="VirB4_CagE"/>
    <property type="match status" value="1"/>
</dbReference>
<keyword evidence="3" id="KW-0067">ATP-binding</keyword>
<dbReference type="InterPro" id="IPR018145">
    <property type="entry name" value="CagE_TrbE_VirB_cntrl_dom"/>
</dbReference>